<keyword evidence="4" id="KW-0804">Transcription</keyword>
<keyword evidence="2" id="KW-0805">Transcription regulation</keyword>
<dbReference type="Pfam" id="PF00126">
    <property type="entry name" value="HTH_1"/>
    <property type="match status" value="1"/>
</dbReference>
<evidence type="ECO:0000256" key="4">
    <source>
        <dbReference type="ARBA" id="ARBA00023163"/>
    </source>
</evidence>
<gene>
    <name evidence="6" type="ORF">SAMN02745129_1821</name>
</gene>
<dbReference type="AlphaFoldDB" id="A0A1M5S065"/>
<keyword evidence="7" id="KW-1185">Reference proteome</keyword>
<dbReference type="Gene3D" id="3.40.190.290">
    <property type="match status" value="1"/>
</dbReference>
<protein>
    <submittedName>
        <fullName evidence="6">DNA-binding transcriptional regulator, LysR family</fullName>
    </submittedName>
</protein>
<dbReference type="InterPro" id="IPR000847">
    <property type="entry name" value="LysR_HTH_N"/>
</dbReference>
<dbReference type="GO" id="GO:0003700">
    <property type="term" value="F:DNA-binding transcription factor activity"/>
    <property type="evidence" value="ECO:0007669"/>
    <property type="project" value="InterPro"/>
</dbReference>
<dbReference type="PROSITE" id="PS50931">
    <property type="entry name" value="HTH_LYSR"/>
    <property type="match status" value="1"/>
</dbReference>
<feature type="domain" description="HTH lysR-type" evidence="5">
    <location>
        <begin position="4"/>
        <end position="61"/>
    </location>
</feature>
<evidence type="ECO:0000259" key="5">
    <source>
        <dbReference type="PROSITE" id="PS50931"/>
    </source>
</evidence>
<evidence type="ECO:0000256" key="1">
    <source>
        <dbReference type="ARBA" id="ARBA00009437"/>
    </source>
</evidence>
<dbReference type="InterPro" id="IPR036390">
    <property type="entry name" value="WH_DNA-bd_sf"/>
</dbReference>
<dbReference type="PANTHER" id="PTHR30126:SF91">
    <property type="entry name" value="LYSR FAMILY TRANSCRIPTIONAL REGULATOR"/>
    <property type="match status" value="1"/>
</dbReference>
<evidence type="ECO:0000256" key="2">
    <source>
        <dbReference type="ARBA" id="ARBA00023015"/>
    </source>
</evidence>
<dbReference type="SUPFAM" id="SSF46785">
    <property type="entry name" value="Winged helix' DNA-binding domain"/>
    <property type="match status" value="1"/>
</dbReference>
<dbReference type="Proteomes" id="UP000184268">
    <property type="component" value="Unassembled WGS sequence"/>
</dbReference>
<dbReference type="PANTHER" id="PTHR30126">
    <property type="entry name" value="HTH-TYPE TRANSCRIPTIONAL REGULATOR"/>
    <property type="match status" value="1"/>
</dbReference>
<evidence type="ECO:0000313" key="6">
    <source>
        <dbReference type="EMBL" id="SHH31859.1"/>
    </source>
</evidence>
<dbReference type="SUPFAM" id="SSF53850">
    <property type="entry name" value="Periplasmic binding protein-like II"/>
    <property type="match status" value="1"/>
</dbReference>
<dbReference type="STRING" id="299255.SAMN02745129_1821"/>
<dbReference type="CDD" id="cd05466">
    <property type="entry name" value="PBP2_LTTR_substrate"/>
    <property type="match status" value="1"/>
</dbReference>
<evidence type="ECO:0000256" key="3">
    <source>
        <dbReference type="ARBA" id="ARBA00023125"/>
    </source>
</evidence>
<dbReference type="OrthoDB" id="3252676at2"/>
<keyword evidence="3 6" id="KW-0238">DNA-binding</keyword>
<dbReference type="InterPro" id="IPR036388">
    <property type="entry name" value="WH-like_DNA-bd_sf"/>
</dbReference>
<dbReference type="FunFam" id="1.10.10.10:FF:000001">
    <property type="entry name" value="LysR family transcriptional regulator"/>
    <property type="match status" value="1"/>
</dbReference>
<dbReference type="RefSeq" id="WP_067659314.1">
    <property type="nucleotide sequence ID" value="NZ_FQXG01000002.1"/>
</dbReference>
<comment type="similarity">
    <text evidence="1">Belongs to the LysR transcriptional regulatory family.</text>
</comment>
<dbReference type="EMBL" id="FQXG01000002">
    <property type="protein sequence ID" value="SHH31859.1"/>
    <property type="molecule type" value="Genomic_DNA"/>
</dbReference>
<dbReference type="InterPro" id="IPR005119">
    <property type="entry name" value="LysR_subst-bd"/>
</dbReference>
<accession>A0A1M5S065</accession>
<dbReference type="Pfam" id="PF03466">
    <property type="entry name" value="LysR_substrate"/>
    <property type="match status" value="1"/>
</dbReference>
<dbReference type="Gene3D" id="1.10.10.10">
    <property type="entry name" value="Winged helix-like DNA-binding domain superfamily/Winged helix DNA-binding domain"/>
    <property type="match status" value="1"/>
</dbReference>
<name>A0A1M5S065_9GAMM</name>
<reference evidence="6 7" key="1">
    <citation type="submission" date="2016-11" db="EMBL/GenBank/DDBJ databases">
        <authorList>
            <person name="Jaros S."/>
            <person name="Januszkiewicz K."/>
            <person name="Wedrychowicz H."/>
        </authorList>
    </citation>
    <scope>NUCLEOTIDE SEQUENCE [LARGE SCALE GENOMIC DNA]</scope>
    <source>
        <strain evidence="6 7">DSM 16917</strain>
    </source>
</reference>
<proteinExistence type="inferred from homology"/>
<sequence>MPRTSLDQLNAFVAVAQHGSFSQAARVLRKDRATLHSQVGDLEIDWGVTLFDRSGRSPSLTAEGHSLLSQARHILYQLNALENACDAIAQGHEHELTVHHDMSIPCEMIRSLDAQVRDAFPHTQLNWLHRSREESAAALLRKEADLAVMLTAGQVVPTEGLSFTNLGYPRFAFFAYKDAPLAQQQSVSLADLERHRQYLAENFADILKTPLAMSAQTVRVSNTDVLLALLKNGGYALLPYHLLDAEPYRDQYRPLPLDFMVQDGRVGYVLLSLSRSGGPAKAFLQQRIEEAFRTMC</sequence>
<evidence type="ECO:0000313" key="7">
    <source>
        <dbReference type="Proteomes" id="UP000184268"/>
    </source>
</evidence>
<organism evidence="6 7">
    <name type="scientific">Ferrimonas marina</name>
    <dbReference type="NCBI Taxonomy" id="299255"/>
    <lineage>
        <taxon>Bacteria</taxon>
        <taxon>Pseudomonadati</taxon>
        <taxon>Pseudomonadota</taxon>
        <taxon>Gammaproteobacteria</taxon>
        <taxon>Alteromonadales</taxon>
        <taxon>Ferrimonadaceae</taxon>
        <taxon>Ferrimonas</taxon>
    </lineage>
</organism>
<dbReference type="GO" id="GO:0000976">
    <property type="term" value="F:transcription cis-regulatory region binding"/>
    <property type="evidence" value="ECO:0007669"/>
    <property type="project" value="TreeGrafter"/>
</dbReference>